<evidence type="ECO:0000313" key="3">
    <source>
        <dbReference type="Proteomes" id="UP000813824"/>
    </source>
</evidence>
<dbReference type="EMBL" id="JAEVFJ010000007">
    <property type="protein sequence ID" value="KAH8103284.1"/>
    <property type="molecule type" value="Genomic_DNA"/>
</dbReference>
<organism evidence="2 3">
    <name type="scientific">Cristinia sonorae</name>
    <dbReference type="NCBI Taxonomy" id="1940300"/>
    <lineage>
        <taxon>Eukaryota</taxon>
        <taxon>Fungi</taxon>
        <taxon>Dikarya</taxon>
        <taxon>Basidiomycota</taxon>
        <taxon>Agaricomycotina</taxon>
        <taxon>Agaricomycetes</taxon>
        <taxon>Agaricomycetidae</taxon>
        <taxon>Agaricales</taxon>
        <taxon>Pleurotineae</taxon>
        <taxon>Stephanosporaceae</taxon>
        <taxon>Cristinia</taxon>
    </lineage>
</organism>
<evidence type="ECO:0000256" key="1">
    <source>
        <dbReference type="SAM" id="MobiDB-lite"/>
    </source>
</evidence>
<feature type="compositionally biased region" description="Polar residues" evidence="1">
    <location>
        <begin position="49"/>
        <end position="60"/>
    </location>
</feature>
<feature type="region of interest" description="Disordered" evidence="1">
    <location>
        <begin position="1"/>
        <end position="60"/>
    </location>
</feature>
<name>A0A8K0USR8_9AGAR</name>
<keyword evidence="3" id="KW-1185">Reference proteome</keyword>
<dbReference type="AlphaFoldDB" id="A0A8K0USR8"/>
<dbReference type="OrthoDB" id="2786563at2759"/>
<proteinExistence type="predicted"/>
<dbReference type="Gene3D" id="3.80.10.10">
    <property type="entry name" value="Ribonuclease Inhibitor"/>
    <property type="match status" value="1"/>
</dbReference>
<evidence type="ECO:0000313" key="2">
    <source>
        <dbReference type="EMBL" id="KAH8103284.1"/>
    </source>
</evidence>
<dbReference type="SUPFAM" id="SSF52047">
    <property type="entry name" value="RNI-like"/>
    <property type="match status" value="1"/>
</dbReference>
<dbReference type="Proteomes" id="UP000813824">
    <property type="component" value="Unassembled WGS sequence"/>
</dbReference>
<feature type="compositionally biased region" description="Polar residues" evidence="1">
    <location>
        <begin position="1"/>
        <end position="14"/>
    </location>
</feature>
<dbReference type="InterPro" id="IPR032675">
    <property type="entry name" value="LRR_dom_sf"/>
</dbReference>
<accession>A0A8K0USR8</accession>
<gene>
    <name evidence="2" type="ORF">BXZ70DRAFT_1005714</name>
</gene>
<protein>
    <recommendedName>
        <fullName evidence="4">F-box domain-containing protein</fullName>
    </recommendedName>
</protein>
<sequence length="438" mass="50044">MAKASKATNSSRVASTKRKPTEKKPAASKKKGKADSTTPSATPKVVSRTDPSAQPSTNAVTHRVPATEYFPLELIICTMEHAQNDPWTIRKCMLVCKSWYRFARQLIYHTVVLNSQQQLGDFLQFIDKNPDVRGWIRRLELQGRMSYRDRWQSGEEDMVLLADQLTGLRALEFNWVFPEWLKKVQFPEIRRLVLHSSYTVTSTLDDMLANYPRLSSLDIIGGRCTTAPGQLSLHHLMLSSFLNHEMEAFFKSLQLTPTVNTLRSLVLRVCMLKNTHMQACMEMLQDFLNAMAGQLVELELLFTSTDPKDSFWEKELKMNTVPLSLARLTKLQNLTLGAPLHPMVKPLISTQLPFLRRITFSMEFDNPRSIRPAKFSELDDMLCDSTQFSALEGVVIKYSGPLHIDTVTDRLESSFTQLYRGGMLRVVKSRTTIHIWKL</sequence>
<reference evidence="2" key="1">
    <citation type="journal article" date="2021" name="New Phytol.">
        <title>Evolutionary innovations through gain and loss of genes in the ectomycorrhizal Boletales.</title>
        <authorList>
            <person name="Wu G."/>
            <person name="Miyauchi S."/>
            <person name="Morin E."/>
            <person name="Kuo A."/>
            <person name="Drula E."/>
            <person name="Varga T."/>
            <person name="Kohler A."/>
            <person name="Feng B."/>
            <person name="Cao Y."/>
            <person name="Lipzen A."/>
            <person name="Daum C."/>
            <person name="Hundley H."/>
            <person name="Pangilinan J."/>
            <person name="Johnson J."/>
            <person name="Barry K."/>
            <person name="LaButti K."/>
            <person name="Ng V."/>
            <person name="Ahrendt S."/>
            <person name="Min B."/>
            <person name="Choi I.G."/>
            <person name="Park H."/>
            <person name="Plett J.M."/>
            <person name="Magnuson J."/>
            <person name="Spatafora J.W."/>
            <person name="Nagy L.G."/>
            <person name="Henrissat B."/>
            <person name="Grigoriev I.V."/>
            <person name="Yang Z.L."/>
            <person name="Xu J."/>
            <person name="Martin F.M."/>
        </authorList>
    </citation>
    <scope>NUCLEOTIDE SEQUENCE</scope>
    <source>
        <strain evidence="2">KKN 215</strain>
    </source>
</reference>
<comment type="caution">
    <text evidence="2">The sequence shown here is derived from an EMBL/GenBank/DDBJ whole genome shotgun (WGS) entry which is preliminary data.</text>
</comment>
<feature type="compositionally biased region" description="Basic residues" evidence="1">
    <location>
        <begin position="15"/>
        <end position="32"/>
    </location>
</feature>
<evidence type="ECO:0008006" key="4">
    <source>
        <dbReference type="Google" id="ProtNLM"/>
    </source>
</evidence>